<dbReference type="PANTHER" id="PTHR46910:SF38">
    <property type="entry name" value="ZN(2)-C6 FUNGAL-TYPE DOMAIN-CONTAINING PROTEIN"/>
    <property type="match status" value="1"/>
</dbReference>
<dbReference type="EMBL" id="JBANRG010000019">
    <property type="protein sequence ID" value="KAK7457857.1"/>
    <property type="molecule type" value="Genomic_DNA"/>
</dbReference>
<dbReference type="SMART" id="SM00906">
    <property type="entry name" value="Fungal_trans"/>
    <property type="match status" value="1"/>
</dbReference>
<comment type="caution">
    <text evidence="4">The sequence shown here is derived from an EMBL/GenBank/DDBJ whole genome shotgun (WGS) entry which is preliminary data.</text>
</comment>
<feature type="compositionally biased region" description="Low complexity" evidence="2">
    <location>
        <begin position="87"/>
        <end position="102"/>
    </location>
</feature>
<dbReference type="InterPro" id="IPR050987">
    <property type="entry name" value="AtrR-like"/>
</dbReference>
<feature type="domain" description="Xylanolytic transcriptional activator regulatory" evidence="3">
    <location>
        <begin position="298"/>
        <end position="370"/>
    </location>
</feature>
<dbReference type="Proteomes" id="UP001498398">
    <property type="component" value="Unassembled WGS sequence"/>
</dbReference>
<feature type="region of interest" description="Disordered" evidence="2">
    <location>
        <begin position="1"/>
        <end position="25"/>
    </location>
</feature>
<evidence type="ECO:0000256" key="2">
    <source>
        <dbReference type="SAM" id="MobiDB-lite"/>
    </source>
</evidence>
<evidence type="ECO:0000259" key="3">
    <source>
        <dbReference type="SMART" id="SM00906"/>
    </source>
</evidence>
<gene>
    <name evidence="4" type="primary">GIN1_26</name>
    <name evidence="4" type="ORF">VKT23_010201</name>
</gene>
<reference evidence="4 5" key="1">
    <citation type="submission" date="2024-01" db="EMBL/GenBank/DDBJ databases">
        <title>A draft genome for the cacao thread blight pathogen Marasmiellus scandens.</title>
        <authorList>
            <person name="Baruah I.K."/>
            <person name="Leung J."/>
            <person name="Bukari Y."/>
            <person name="Amoako-Attah I."/>
            <person name="Meinhardt L.W."/>
            <person name="Bailey B.A."/>
            <person name="Cohen S.P."/>
        </authorList>
    </citation>
    <scope>NUCLEOTIDE SEQUENCE [LARGE SCALE GENOMIC DNA]</scope>
    <source>
        <strain evidence="4 5">GH-19</strain>
    </source>
</reference>
<proteinExistence type="predicted"/>
<dbReference type="Pfam" id="PF04082">
    <property type="entry name" value="Fungal_trans"/>
    <property type="match status" value="1"/>
</dbReference>
<keyword evidence="5" id="KW-1185">Reference proteome</keyword>
<evidence type="ECO:0000256" key="1">
    <source>
        <dbReference type="ARBA" id="ARBA00023242"/>
    </source>
</evidence>
<dbReference type="CDD" id="cd12148">
    <property type="entry name" value="fungal_TF_MHR"/>
    <property type="match status" value="1"/>
</dbReference>
<feature type="region of interest" description="Disordered" evidence="2">
    <location>
        <begin position="87"/>
        <end position="107"/>
    </location>
</feature>
<evidence type="ECO:0000313" key="4">
    <source>
        <dbReference type="EMBL" id="KAK7457857.1"/>
    </source>
</evidence>
<feature type="region of interest" description="Disordered" evidence="2">
    <location>
        <begin position="600"/>
        <end position="648"/>
    </location>
</feature>
<organism evidence="4 5">
    <name type="scientific">Marasmiellus scandens</name>
    <dbReference type="NCBI Taxonomy" id="2682957"/>
    <lineage>
        <taxon>Eukaryota</taxon>
        <taxon>Fungi</taxon>
        <taxon>Dikarya</taxon>
        <taxon>Basidiomycota</taxon>
        <taxon>Agaricomycotina</taxon>
        <taxon>Agaricomycetes</taxon>
        <taxon>Agaricomycetidae</taxon>
        <taxon>Agaricales</taxon>
        <taxon>Marasmiineae</taxon>
        <taxon>Omphalotaceae</taxon>
        <taxon>Marasmiellus</taxon>
    </lineage>
</organism>
<accession>A0ABR1JEU2</accession>
<dbReference type="PANTHER" id="PTHR46910">
    <property type="entry name" value="TRANSCRIPTION FACTOR PDR1"/>
    <property type="match status" value="1"/>
</dbReference>
<keyword evidence="1" id="KW-0539">Nucleus</keyword>
<protein>
    <submittedName>
        <fullName evidence="4">Gypsy retrotransposon integrase-like protein 1, variant 2</fullName>
    </submittedName>
</protein>
<sequence>MSTEEDRPRKRRLQNACDECRKSAPPKADVKATVAAILSDKPTDYYVIPEDRNAVRQVLVDLANYIQYLEKEVTRARRKEALSEISSLGAASTSGSSPQSVESVDDSDYSETEVLSEQVANLKIARMQDRHFGKSSNVMFLLKAFDVKEVPDVVKRPEYWYPFKWQLTESSESDWVLFDFPEENHLQELINFYFAHLHPYFPLLHRKSFECSVYEGLHRRNRRFGSLVLALCSIASRGYGDSRSLPEQACSNVGLGWRWFKQLTLVRTTFHEPVTLYELQTYCLACLFLQTTSLSDTSWVLNGFAIRLAQERGLHRRKDLAGKPTLERELWKRAFRQLIALDTISSVSFGRPRATLSEDFDIEPLIECDEDAWDDPEIDVSLLSPVKDSPSAFFNCYMKLLEIIGFGQRALFPVKRLELAAKMGTSSADWTQKAVMEVDSALNSWMDNIPSHLKWDPHCENGTFFTQSVTLYATYYFTQILVHRSFIPRPGEASVVNFPSMAICANAARSCLHVIESYSSRRQSWSSGILVAALFNASIVLLLNAFRGKELKLNFDPQKELKDVLKCVDILRGWEDRHPLAGRLNDVVKAIASIRVPLPNQSKSLKRPRETEESSTQPPPDTADGSDQRPMAPSLAPQPGYNPYTFTDLNSESYEVPYRSDLHHFTLPLTSSELGGLPLHQPLHPSEVASGSDAWSALPTQEEYPLFPITQQPQQSSSQYPSSIEQQSRMDASFSDWANLSAQSSGYELPQLGPRDRDDINFISHSQSEWDDLVSNIDHLFQWHTANGSVV</sequence>
<name>A0ABR1JEU2_9AGAR</name>
<dbReference type="InterPro" id="IPR007219">
    <property type="entry name" value="XnlR_reg_dom"/>
</dbReference>
<evidence type="ECO:0000313" key="5">
    <source>
        <dbReference type="Proteomes" id="UP001498398"/>
    </source>
</evidence>